<feature type="compositionally biased region" description="Basic and acidic residues" evidence="1">
    <location>
        <begin position="398"/>
        <end position="409"/>
    </location>
</feature>
<dbReference type="Proteomes" id="UP000002669">
    <property type="component" value="Unassembled WGS sequence"/>
</dbReference>
<dbReference type="VEuPathDB" id="FungiDB:MGYG_05322"/>
<reference evidence="5" key="1">
    <citation type="journal article" date="2012" name="MBio">
        <title>Comparative genome analysis of Trichophyton rubrum and related dermatophytes reveals candidate genes involved in infection.</title>
        <authorList>
            <person name="Martinez D.A."/>
            <person name="Oliver B.G."/>
            <person name="Graeser Y."/>
            <person name="Goldberg J.M."/>
            <person name="Li W."/>
            <person name="Martinez-Rossi N.M."/>
            <person name="Monod M."/>
            <person name="Shelest E."/>
            <person name="Barton R.C."/>
            <person name="Birch E."/>
            <person name="Brakhage A.A."/>
            <person name="Chen Z."/>
            <person name="Gurr S.J."/>
            <person name="Heiman D."/>
            <person name="Heitman J."/>
            <person name="Kosti I."/>
            <person name="Rossi A."/>
            <person name="Saif S."/>
            <person name="Samalova M."/>
            <person name="Saunders C.W."/>
            <person name="Shea T."/>
            <person name="Summerbell R.C."/>
            <person name="Xu J."/>
            <person name="Young S."/>
            <person name="Zeng Q."/>
            <person name="Birren B.W."/>
            <person name="Cuomo C.A."/>
            <person name="White T.C."/>
        </authorList>
    </citation>
    <scope>NUCLEOTIDE SEQUENCE [LARGE SCALE GENOMIC DNA]</scope>
    <source>
        <strain evidence="5">ATCC MYA-4604 / CBS 118893</strain>
    </source>
</reference>
<feature type="compositionally biased region" description="Polar residues" evidence="1">
    <location>
        <begin position="415"/>
        <end position="439"/>
    </location>
</feature>
<keyword evidence="5" id="KW-1185">Reference proteome</keyword>
<dbReference type="STRING" id="535722.E4UVJ8"/>
<dbReference type="OrthoDB" id="5068804at2759"/>
<protein>
    <recommendedName>
        <fullName evidence="3">Azaphilone pigments biosynthesis cluster protein L N-terminal domain-containing protein</fullName>
    </recommendedName>
</protein>
<feature type="signal peptide" evidence="2">
    <location>
        <begin position="1"/>
        <end position="18"/>
    </location>
</feature>
<feature type="region of interest" description="Disordered" evidence="1">
    <location>
        <begin position="376"/>
        <end position="439"/>
    </location>
</feature>
<dbReference type="eggNOG" id="ENOG502SICT">
    <property type="taxonomic scope" value="Eukaryota"/>
</dbReference>
<accession>E4UVJ8</accession>
<feature type="chain" id="PRO_5003190769" description="Azaphilone pigments biosynthesis cluster protein L N-terminal domain-containing protein" evidence="2">
    <location>
        <begin position="19"/>
        <end position="439"/>
    </location>
</feature>
<dbReference type="HOGENOM" id="CLU_032923_1_0_1"/>
<dbReference type="AlphaFoldDB" id="E4UVJ8"/>
<dbReference type="InParanoid" id="E4UVJ8"/>
<organism evidence="5">
    <name type="scientific">Arthroderma gypseum (strain ATCC MYA-4604 / CBS 118893)</name>
    <name type="common">Microsporum gypseum</name>
    <dbReference type="NCBI Taxonomy" id="535722"/>
    <lineage>
        <taxon>Eukaryota</taxon>
        <taxon>Fungi</taxon>
        <taxon>Dikarya</taxon>
        <taxon>Ascomycota</taxon>
        <taxon>Pezizomycotina</taxon>
        <taxon>Eurotiomycetes</taxon>
        <taxon>Eurotiomycetidae</taxon>
        <taxon>Onygenales</taxon>
        <taxon>Arthrodermataceae</taxon>
        <taxon>Nannizzia</taxon>
    </lineage>
</organism>
<dbReference type="GeneID" id="10028012"/>
<dbReference type="OMA" id="QCMDICS"/>
<dbReference type="Pfam" id="PF17111">
    <property type="entry name" value="PigL_N"/>
    <property type="match status" value="1"/>
</dbReference>
<feature type="domain" description="Azaphilone pigments biosynthesis cluster protein L N-terminal" evidence="3">
    <location>
        <begin position="3"/>
        <end position="209"/>
    </location>
</feature>
<dbReference type="InterPro" id="IPR031348">
    <property type="entry name" value="PigL_N"/>
</dbReference>
<gene>
    <name evidence="4" type="ORF">MGYG_05322</name>
</gene>
<proteinExistence type="predicted"/>
<evidence type="ECO:0000256" key="2">
    <source>
        <dbReference type="SAM" id="SignalP"/>
    </source>
</evidence>
<sequence>MSDLISLASGLLALSTFAFKASVTLFETVQSFKSHSSRVSELLEELEALSGVLGPLAERVETGDFGLSTLKLPLLRCGRSCEEFEQELIKCSQRAGGGRTSFRDWARLRYLGEDIDGFRRQLAGYKLTINIALTDASLRQSSATAERLDGYRDLIKGAQTNLEDRLESIDEKLELFFGQTVAESDSDTLEVQLIKEERLSTEKCLQICAQLSTTIDQIQVSSNRDGRPSELLETDSLSESATNNCLADCKNNLLLTSAKLEKHMRDLTNRLLAKSKASMTSEEDIADLARLHDEWETTRQCMDICSRAGQNLQENVSKIDNYATGDAVQFMVSTNGKVIHGKNRGLGWRSRQVGGYLDNDTVKQLSRDMASYGVRNTENHQDLPSRGNIPRAPNDGAEDTHASEYEKLYGHGFKLTSTASPSPMSFTDKAQSGRSGPMR</sequence>
<keyword evidence="2" id="KW-0732">Signal</keyword>
<evidence type="ECO:0000313" key="5">
    <source>
        <dbReference type="Proteomes" id="UP000002669"/>
    </source>
</evidence>
<name>E4UVJ8_ARTGP</name>
<dbReference type="RefSeq" id="XP_003172736.1">
    <property type="nucleotide sequence ID" value="XM_003172688.1"/>
</dbReference>
<evidence type="ECO:0000313" key="4">
    <source>
        <dbReference type="EMBL" id="EFR02325.1"/>
    </source>
</evidence>
<evidence type="ECO:0000259" key="3">
    <source>
        <dbReference type="Pfam" id="PF17111"/>
    </source>
</evidence>
<evidence type="ECO:0000256" key="1">
    <source>
        <dbReference type="SAM" id="MobiDB-lite"/>
    </source>
</evidence>
<dbReference type="EMBL" id="DS989825">
    <property type="protein sequence ID" value="EFR02325.1"/>
    <property type="molecule type" value="Genomic_DNA"/>
</dbReference>